<dbReference type="EMBL" id="JABANP010000126">
    <property type="protein sequence ID" value="KAF4689369.1"/>
    <property type="molecule type" value="Genomic_DNA"/>
</dbReference>
<dbReference type="OrthoDB" id="10306981at2759"/>
<dbReference type="Proteomes" id="UP000541610">
    <property type="component" value="Unassembled WGS sequence"/>
</dbReference>
<gene>
    <name evidence="2" type="ORF">FOZ60_001703</name>
</gene>
<evidence type="ECO:0000256" key="1">
    <source>
        <dbReference type="SAM" id="MobiDB-lite"/>
    </source>
</evidence>
<proteinExistence type="predicted"/>
<reference evidence="2 3" key="1">
    <citation type="submission" date="2020-04" db="EMBL/GenBank/DDBJ databases">
        <title>Perkinsus olseni comparative genomics.</title>
        <authorList>
            <person name="Bogema D.R."/>
        </authorList>
    </citation>
    <scope>NUCLEOTIDE SEQUENCE [LARGE SCALE GENOMIC DNA]</scope>
    <source>
        <strain evidence="2">00978-12</strain>
    </source>
</reference>
<feature type="region of interest" description="Disordered" evidence="1">
    <location>
        <begin position="2532"/>
        <end position="2556"/>
    </location>
</feature>
<evidence type="ECO:0000313" key="3">
    <source>
        <dbReference type="Proteomes" id="UP000541610"/>
    </source>
</evidence>
<sequence length="2608" mass="284088">MTKAKHLRGGNKETLLVGIIGSGVNMDLIRRELGQDFDITTVLWHNPDPSEGYGCSTPLYHGCDFFYSLNDADAIYADTPFSFYVTNAIIAMVKGGGVERVRFAVLKMFAYNARSGYEEGYIEDVQAASAFCRAIGCDVEYHAYSVDCTYTPLLFANDGLDAPPLLMGPVSEFPGRCPCELEDALCVHPTLGSGTLWMHPLYSKSRIGSPSPVSPSGLDDDMYMAHQASGTAMAMMGALKQEIPEVFQSNTELLAIIRESAVHPVVRTEDEGLTIHEGKAGSDASFPSHAIWIVKAEAAHPGSALGFRIDAVTLLEKARTRRWAWLPDATHQQASILLYPPGLGQYEAVLSAKSEGGGTLEYHFRVNVSWDEERPRSRSFGGGKIRLMQLIQTTLPTAAIAEDVDVVNFAEGLDDAALTLAPTISRILVLRTSLLTHVTTSIGSSSPPWCHSAFSTNASTVNLRPFERAYVRVIYHRTHHTRDDEGNCSLIICHGSCSESSSMNLPLIPPRTPPNGPVAPARQEHVVCSNTTGRYAHLPFPINTTNSSTVDVLANARLVSKLEVYTQVEDYHLGDISSLADPVPLTRVQYTFDELEWIDFDWLLGDGVWVSNRGYIRTRGAQQWSALALSESTSMEGIGCWHDECSISYSVANDSLLIIQWRRLTNTNLSFKMGLFQNGVVWTDGPHPERGGGLHIRTSAGAVHSAVPSADGVSVMAPAFFLPSATPVNASAPPNISAIVPLCSEGPGPRRPNTALVDVAHYRTEIAIRAPGTWWAAIAGGEVLYLGMFNHSVSLTVLLYGISREEEAGLRLSGGDTSGMDIELFKDGDVVRVPPVPPGTYKMHYTYLNRSMTLSTTIEVLGYDDVGIEEAASTLRIMMHPGSLFLSMWLTPPGRPDDCSKRRDTAVYHSNPAVLQASPRIGGVRGICVLCRPKSYRTTVQSGEPCHCLTNAAHLPKLHTGTSLREGRRRMQLDEGANNDTSEAFAFYATPAPSCGHHHRHGAYLTSNRTLLRIPSRTIMSGGIYRICLCSPHQTSTHCVWPEDFIFAIGLVDMLGPILGEERSNPTLPPIAAGPQQVLDLSLTELLALWAPYEWHIPRGYPPIMWWCLSDEHFGVEEVIIISPMIENQGHSFDYSICVDPDLTLNSSLSFYTRLNATLSTPPVYEQELGPPDLEERPSAQDSLAALQCYRAEVSVEVYDQTVENTTLLYYYCPSITTCATNDGNTLLVNELFLEIESEIEQIVASKIIPHSWEESDGKLVLNATLLGGLTPNNSARLYVQSRDGTSVTEGSFNITLGYLKIGPYHLHSRCISIGMALTNLTLTGGSWTHLIPALTDGLEAPTMEAYQAHHYSNFERIVLRKVSEAPASSLSRHVRVLHSEVWIRSPHVSTWILVYLFTPTQDDAESTDLLHLAVYGSDGAIVASRGYGARGVRPEAAHTQINCTMGFQCNIPAPRTTAPLPSRSKLSLQRHTSSITQQCPPLLDNDDSSTSVKLNVTTRMFAVPSAFLNSQPGPHTLCLCIDFNGCTSSHHFTLFPGTLMVLGPDPLAEYPCTVVNTHAGLRCTFGPLVMTGIPPSTGLAIRTAFDHVNAESHCDNLLPEGFEATSVVECPSESPRALPVTDSLRRQGKVAIELKIQPANGPSSSWLLAGVVLLDISPVTVVDALAELYCVQPTVPGHNTVEDSCPAVVDSAASTVGEQFIEIGLVRGIDNCADLESQGGSRVVEILGTTKAENGTLLISTAALTERVRYKERICICLYCSVDDGIPPAEWFTMDLGVSVTVVGFSQITGPSHVVSGSEYLPEGLVRVEGVDVWLWLNTTRLALYAAEADGATGVSLLGRRIALLAVLTNKPSSASAIDVDMTTSVEGMGWSTLVFPALSLPSTTRAGIWSLCASYYGELLVDTSSMPRGDVCTHITLCEVAMSLLKPSSSSCHLEVNVIEGPLRGRVHEESQIDVAGHHLPENHPMHIILISVDEGNPLPSDACQGEGLAESFISPSQCNDDNTDPRTPPSALSHRYFALCVRYLREPPLWAFAGTMEVSEDGPVPGDDGTSTTEALVQVMPLSFTLLTEGRVLAGGWSTVRFRASVQPVEFGRFFLGLVQSQMARPCTDIVDQIENGPRYEEPHYTLIVHPRVAADHELCAEVPTRAEELSYIGIIRVDPGIALLNVSRAYQGFPLSVYLFREITSRRVDVVLEPSSSLPACSQETAFVRMKTSQSIFNESLVEAHYPHEAADKPLLSETVYRICATSRPVDESPREERAASFHGLGDFVVEKYITEYSAYESEDLTGTMTVTLSVAFIDLTRLPVVMFGFDGVCRALQLKAERYLAVTPTEVHPTENRLSYSVVPLRDNATASSHTLCACTASCLLPDAHFLPLGEVAVASHNSGAIRQREEEAITVPFLLLVLRLRGVHPSTISRSILLEAVERVFVYQDVTLEAVLEGSVVAVFSIPVSEGHDEPTLTSALVALERWRAQVTRPTSVLRTSLSGIGQVDTTFPIMMTSDNCAAVVFKGCEIYSRLVRGYLLPTPSGIEATTPEPQETPISLGEEAPIEDTDRDGADEAFEQLALLLSACLDWRCVTSCKSCSDLLSASFRDFHHFHAHLHTT</sequence>
<name>A0A7J6NZU0_PEROL</name>
<comment type="caution">
    <text evidence="2">The sequence shown here is derived from an EMBL/GenBank/DDBJ whole genome shotgun (WGS) entry which is preliminary data.</text>
</comment>
<organism evidence="2 3">
    <name type="scientific">Perkinsus olseni</name>
    <name type="common">Perkinsus atlanticus</name>
    <dbReference type="NCBI Taxonomy" id="32597"/>
    <lineage>
        <taxon>Eukaryota</taxon>
        <taxon>Sar</taxon>
        <taxon>Alveolata</taxon>
        <taxon>Perkinsozoa</taxon>
        <taxon>Perkinsea</taxon>
        <taxon>Perkinsida</taxon>
        <taxon>Perkinsidae</taxon>
        <taxon>Perkinsus</taxon>
    </lineage>
</organism>
<accession>A0A7J6NZU0</accession>
<protein>
    <submittedName>
        <fullName evidence="2">Uncharacterized protein</fullName>
    </submittedName>
</protein>
<evidence type="ECO:0000313" key="2">
    <source>
        <dbReference type="EMBL" id="KAF4689369.1"/>
    </source>
</evidence>